<evidence type="ECO:0000313" key="2">
    <source>
        <dbReference type="EMBL" id="CAB1436972.1"/>
    </source>
</evidence>
<accession>A0A9N7YT07</accession>
<evidence type="ECO:0000313" key="3">
    <source>
        <dbReference type="Proteomes" id="UP001153269"/>
    </source>
</evidence>
<dbReference type="AlphaFoldDB" id="A0A9N7YT07"/>
<protein>
    <submittedName>
        <fullName evidence="2">Uncharacterized protein</fullName>
    </submittedName>
</protein>
<sequence>MEGCQIHIWPLGEGGTEEKERGKSVLLRQSWRTDRPLGKAFCHMKTPPPLNPSPVIQAFSVKDARTGSTENHGSRLITEQGDGLRTGGKRECPDNCPTESSYTCCDAVAISSCGREMF</sequence>
<dbReference type="Proteomes" id="UP001153269">
    <property type="component" value="Unassembled WGS sequence"/>
</dbReference>
<feature type="region of interest" description="Disordered" evidence="1">
    <location>
        <begin position="64"/>
        <end position="89"/>
    </location>
</feature>
<proteinExistence type="predicted"/>
<dbReference type="EMBL" id="CADEAL010001968">
    <property type="protein sequence ID" value="CAB1436972.1"/>
    <property type="molecule type" value="Genomic_DNA"/>
</dbReference>
<gene>
    <name evidence="2" type="ORF">PLEPLA_LOCUS25005</name>
</gene>
<name>A0A9N7YT07_PLEPL</name>
<organism evidence="2 3">
    <name type="scientific">Pleuronectes platessa</name>
    <name type="common">European plaice</name>
    <dbReference type="NCBI Taxonomy" id="8262"/>
    <lineage>
        <taxon>Eukaryota</taxon>
        <taxon>Metazoa</taxon>
        <taxon>Chordata</taxon>
        <taxon>Craniata</taxon>
        <taxon>Vertebrata</taxon>
        <taxon>Euteleostomi</taxon>
        <taxon>Actinopterygii</taxon>
        <taxon>Neopterygii</taxon>
        <taxon>Teleostei</taxon>
        <taxon>Neoteleostei</taxon>
        <taxon>Acanthomorphata</taxon>
        <taxon>Carangaria</taxon>
        <taxon>Pleuronectiformes</taxon>
        <taxon>Pleuronectoidei</taxon>
        <taxon>Pleuronectidae</taxon>
        <taxon>Pleuronectes</taxon>
    </lineage>
</organism>
<evidence type="ECO:0000256" key="1">
    <source>
        <dbReference type="SAM" id="MobiDB-lite"/>
    </source>
</evidence>
<reference evidence="2" key="1">
    <citation type="submission" date="2020-03" db="EMBL/GenBank/DDBJ databases">
        <authorList>
            <person name="Weist P."/>
        </authorList>
    </citation>
    <scope>NUCLEOTIDE SEQUENCE</scope>
</reference>
<keyword evidence="3" id="KW-1185">Reference proteome</keyword>
<comment type="caution">
    <text evidence="2">The sequence shown here is derived from an EMBL/GenBank/DDBJ whole genome shotgun (WGS) entry which is preliminary data.</text>
</comment>